<dbReference type="EMBL" id="CDMZ01004295">
    <property type="protein sequence ID" value="CEM49305.1"/>
    <property type="molecule type" value="Genomic_DNA"/>
</dbReference>
<evidence type="ECO:0000256" key="1">
    <source>
        <dbReference type="SAM" id="MobiDB-lite"/>
    </source>
</evidence>
<dbReference type="VEuPathDB" id="CryptoDB:Cvel_9329"/>
<accession>A0A0G4HXS4</accession>
<name>A0A0G4HXS4_9ALVE</name>
<evidence type="ECO:0000313" key="2">
    <source>
        <dbReference type="EMBL" id="CEM49305.1"/>
    </source>
</evidence>
<proteinExistence type="predicted"/>
<organism evidence="2">
    <name type="scientific">Chromera velia CCMP2878</name>
    <dbReference type="NCBI Taxonomy" id="1169474"/>
    <lineage>
        <taxon>Eukaryota</taxon>
        <taxon>Sar</taxon>
        <taxon>Alveolata</taxon>
        <taxon>Colpodellida</taxon>
        <taxon>Chromeraceae</taxon>
        <taxon>Chromera</taxon>
    </lineage>
</organism>
<dbReference type="AlphaFoldDB" id="A0A0G4HXS4"/>
<gene>
    <name evidence="2" type="ORF">Cvel_9329</name>
</gene>
<feature type="compositionally biased region" description="Basic and acidic residues" evidence="1">
    <location>
        <begin position="125"/>
        <end position="134"/>
    </location>
</feature>
<protein>
    <recommendedName>
        <fullName evidence="3">C3H1-type domain-containing protein</fullName>
    </recommendedName>
</protein>
<reference evidence="2" key="1">
    <citation type="submission" date="2014-11" db="EMBL/GenBank/DDBJ databases">
        <authorList>
            <person name="Otto D Thomas"/>
            <person name="Naeem Raeece"/>
        </authorList>
    </citation>
    <scope>NUCLEOTIDE SEQUENCE</scope>
</reference>
<sequence length="223" mass="24485">MRKVVVVSQENFGKHCKFFVHSLCRHDLEHDRFIHDLAQFPCRWQNLTERCTTRCNFSHGEIESEEDRDQFLPREASMIKTLLQKHRLDLEKKKWLKDAIERVDASLLLVQQQTESAQSAQTAADVEHENRGDTEGSAEAQAGGGYVGSPVTGPAPPGVTINTGVYGYARMINPGGFTFPPPSFPAYTYMPAPGSDMMSSGSLPIPFFAPPGAGNTGGGTSNQ</sequence>
<evidence type="ECO:0008006" key="3">
    <source>
        <dbReference type="Google" id="ProtNLM"/>
    </source>
</evidence>
<feature type="region of interest" description="Disordered" evidence="1">
    <location>
        <begin position="119"/>
        <end position="156"/>
    </location>
</feature>